<keyword evidence="3" id="KW-1185">Reference proteome</keyword>
<evidence type="ECO:0000313" key="2">
    <source>
        <dbReference type="EMBL" id="OMO53244.1"/>
    </source>
</evidence>
<organism evidence="2 3">
    <name type="scientific">Corchorus capsularis</name>
    <name type="common">Jute</name>
    <dbReference type="NCBI Taxonomy" id="210143"/>
    <lineage>
        <taxon>Eukaryota</taxon>
        <taxon>Viridiplantae</taxon>
        <taxon>Streptophyta</taxon>
        <taxon>Embryophyta</taxon>
        <taxon>Tracheophyta</taxon>
        <taxon>Spermatophyta</taxon>
        <taxon>Magnoliopsida</taxon>
        <taxon>eudicotyledons</taxon>
        <taxon>Gunneridae</taxon>
        <taxon>Pentapetalae</taxon>
        <taxon>rosids</taxon>
        <taxon>malvids</taxon>
        <taxon>Malvales</taxon>
        <taxon>Malvaceae</taxon>
        <taxon>Grewioideae</taxon>
        <taxon>Apeibeae</taxon>
        <taxon>Corchorus</taxon>
    </lineage>
</organism>
<evidence type="ECO:0000313" key="3">
    <source>
        <dbReference type="Proteomes" id="UP000188268"/>
    </source>
</evidence>
<gene>
    <name evidence="2" type="ORF">CCACVL1_28775</name>
</gene>
<proteinExistence type="predicted"/>
<sequence length="91" mass="10818">MFLVTLNHNVRNRVTKRRFNHSTQTVHFYFAKEMIVPTPSTGDTVNTQHRRLREIFKGPPAHQRLNVARPGWIQWQQVLRRNGLMRKIASK</sequence>
<accession>A0A1R3G593</accession>
<protein>
    <recommendedName>
        <fullName evidence="1">DUF8040 domain-containing protein</fullName>
    </recommendedName>
</protein>
<dbReference type="AlphaFoldDB" id="A0A1R3G593"/>
<reference evidence="2 3" key="1">
    <citation type="submission" date="2013-09" db="EMBL/GenBank/DDBJ databases">
        <title>Corchorus capsularis genome sequencing.</title>
        <authorList>
            <person name="Alam M."/>
            <person name="Haque M.S."/>
            <person name="Islam M.S."/>
            <person name="Emdad E.M."/>
            <person name="Islam M.M."/>
            <person name="Ahmed B."/>
            <person name="Halim A."/>
            <person name="Hossen Q.M.M."/>
            <person name="Hossain M.Z."/>
            <person name="Ahmed R."/>
            <person name="Khan M.M."/>
            <person name="Islam R."/>
            <person name="Rashid M.M."/>
            <person name="Khan S.A."/>
            <person name="Rahman M.S."/>
            <person name="Alam M."/>
        </authorList>
    </citation>
    <scope>NUCLEOTIDE SEQUENCE [LARGE SCALE GENOMIC DNA]</scope>
    <source>
        <strain evidence="3">cv. CVL-1</strain>
        <tissue evidence="2">Whole seedling</tissue>
    </source>
</reference>
<dbReference type="InterPro" id="IPR058353">
    <property type="entry name" value="DUF8040"/>
</dbReference>
<dbReference type="OrthoDB" id="1681765at2759"/>
<comment type="caution">
    <text evidence="2">The sequence shown here is derived from an EMBL/GenBank/DDBJ whole genome shotgun (WGS) entry which is preliminary data.</text>
</comment>
<dbReference type="Proteomes" id="UP000188268">
    <property type="component" value="Unassembled WGS sequence"/>
</dbReference>
<evidence type="ECO:0000259" key="1">
    <source>
        <dbReference type="Pfam" id="PF26138"/>
    </source>
</evidence>
<feature type="domain" description="DUF8040" evidence="1">
    <location>
        <begin position="1"/>
        <end position="32"/>
    </location>
</feature>
<dbReference type="EMBL" id="AWWV01015242">
    <property type="protein sequence ID" value="OMO53244.1"/>
    <property type="molecule type" value="Genomic_DNA"/>
</dbReference>
<dbReference type="Gramene" id="OMO53244">
    <property type="protein sequence ID" value="OMO53244"/>
    <property type="gene ID" value="CCACVL1_28775"/>
</dbReference>
<dbReference type="Pfam" id="PF26138">
    <property type="entry name" value="DUF8040"/>
    <property type="match status" value="1"/>
</dbReference>
<name>A0A1R3G593_COCAP</name>